<protein>
    <submittedName>
        <fullName evidence="2">Uncharacterized protein</fullName>
    </submittedName>
</protein>
<dbReference type="Proteomes" id="UP000591131">
    <property type="component" value="Unassembled WGS sequence"/>
</dbReference>
<feature type="compositionally biased region" description="Low complexity" evidence="1">
    <location>
        <begin position="30"/>
        <end position="41"/>
    </location>
</feature>
<reference evidence="2 3" key="1">
    <citation type="submission" date="2020-04" db="EMBL/GenBank/DDBJ databases">
        <title>Perkinsus chesapeaki whole genome sequence.</title>
        <authorList>
            <person name="Bogema D.R."/>
        </authorList>
    </citation>
    <scope>NUCLEOTIDE SEQUENCE [LARGE SCALE GENOMIC DNA]</scope>
    <source>
        <strain evidence="2">ATCC PRA-425</strain>
    </source>
</reference>
<evidence type="ECO:0000313" key="3">
    <source>
        <dbReference type="Proteomes" id="UP000591131"/>
    </source>
</evidence>
<proteinExistence type="predicted"/>
<name>A0A7J6MMU9_PERCH</name>
<feature type="region of interest" description="Disordered" evidence="1">
    <location>
        <begin position="26"/>
        <end position="51"/>
    </location>
</feature>
<dbReference type="EMBL" id="JAAPAO010000098">
    <property type="protein sequence ID" value="KAF4672834.1"/>
    <property type="molecule type" value="Genomic_DNA"/>
</dbReference>
<keyword evidence="3" id="KW-1185">Reference proteome</keyword>
<dbReference type="AlphaFoldDB" id="A0A7J6MMU9"/>
<gene>
    <name evidence="2" type="ORF">FOL47_011325</name>
</gene>
<organism evidence="2 3">
    <name type="scientific">Perkinsus chesapeaki</name>
    <name type="common">Clam parasite</name>
    <name type="synonym">Perkinsus andrewsi</name>
    <dbReference type="NCBI Taxonomy" id="330153"/>
    <lineage>
        <taxon>Eukaryota</taxon>
        <taxon>Sar</taxon>
        <taxon>Alveolata</taxon>
        <taxon>Perkinsozoa</taxon>
        <taxon>Perkinsea</taxon>
        <taxon>Perkinsida</taxon>
        <taxon>Perkinsidae</taxon>
        <taxon>Perkinsus</taxon>
    </lineage>
</organism>
<evidence type="ECO:0000256" key="1">
    <source>
        <dbReference type="SAM" id="MobiDB-lite"/>
    </source>
</evidence>
<comment type="caution">
    <text evidence="2">The sequence shown here is derived from an EMBL/GenBank/DDBJ whole genome shotgun (WGS) entry which is preliminary data.</text>
</comment>
<evidence type="ECO:0000313" key="2">
    <source>
        <dbReference type="EMBL" id="KAF4672834.1"/>
    </source>
</evidence>
<sequence>MSRMELVWELMQKQLELDELREKFEALAGSRSSPEDSPVSSTTASAPGADGMELRGRYCSSAWPAAGAPVVAIVMILALI</sequence>
<accession>A0A7J6MMU9</accession>